<evidence type="ECO:0000313" key="1">
    <source>
        <dbReference type="EMBL" id="MBB5958097.1"/>
    </source>
</evidence>
<keyword evidence="2" id="KW-1185">Reference proteome</keyword>
<gene>
    <name evidence="1" type="ORF">FHS29_004705</name>
</gene>
<comment type="caution">
    <text evidence="1">The sequence shown here is derived from an EMBL/GenBank/DDBJ whole genome shotgun (WGS) entry which is preliminary data.</text>
</comment>
<name>A0A841CPU6_9PSEU</name>
<dbReference type="EMBL" id="JACHJN010000007">
    <property type="protein sequence ID" value="MBB5958097.1"/>
    <property type="molecule type" value="Genomic_DNA"/>
</dbReference>
<proteinExistence type="predicted"/>
<dbReference type="RefSeq" id="WP_184693748.1">
    <property type="nucleotide sequence ID" value="NZ_JACHJN010000007.1"/>
</dbReference>
<reference evidence="1 2" key="1">
    <citation type="submission" date="2020-08" db="EMBL/GenBank/DDBJ databases">
        <title>Genomic Encyclopedia of Type Strains, Phase III (KMG-III): the genomes of soil and plant-associated and newly described type strains.</title>
        <authorList>
            <person name="Whitman W."/>
        </authorList>
    </citation>
    <scope>NUCLEOTIDE SEQUENCE [LARGE SCALE GENOMIC DNA]</scope>
    <source>
        <strain evidence="1 2">CECT 8640</strain>
    </source>
</reference>
<protein>
    <submittedName>
        <fullName evidence="1">Uncharacterized protein</fullName>
    </submittedName>
</protein>
<sequence length="298" mass="31880">MTDAPLAADALDPFASGFADVAAEFADETGGPPTLGEFLEVLGWSVPTNSDAVDGTFTEPLRLTATVKGKRYRPEGASRVAELNDHVFEDARSLNATLTERIASAGSPSTPQQYASAILRIIRTGRIAFADVDGTEVRRLVAERAKRNTRLSPGDILAIPVEPSGHRLAVVITRNRFGTAIGLFEGVSPDGRPSADVLKAPRRFPVYTEESQVKNGTWQVVGHDEGLLGRFPADPEVYHKPGAYPGVDTGEHGAAETADGPLRMIDAEEAEAVGLAAGRYRQTYPAVFLQKVLSGERD</sequence>
<organism evidence="1 2">
    <name type="scientific">Saccharothrix tamanrassetensis</name>
    <dbReference type="NCBI Taxonomy" id="1051531"/>
    <lineage>
        <taxon>Bacteria</taxon>
        <taxon>Bacillati</taxon>
        <taxon>Actinomycetota</taxon>
        <taxon>Actinomycetes</taxon>
        <taxon>Pseudonocardiales</taxon>
        <taxon>Pseudonocardiaceae</taxon>
        <taxon>Saccharothrix</taxon>
    </lineage>
</organism>
<dbReference type="Proteomes" id="UP000547510">
    <property type="component" value="Unassembled WGS sequence"/>
</dbReference>
<evidence type="ECO:0000313" key="2">
    <source>
        <dbReference type="Proteomes" id="UP000547510"/>
    </source>
</evidence>
<accession>A0A841CPU6</accession>
<dbReference type="AlphaFoldDB" id="A0A841CPU6"/>